<organism evidence="2">
    <name type="scientific">Phage sp. ctcqm2</name>
    <dbReference type="NCBI Taxonomy" id="2828007"/>
    <lineage>
        <taxon>Viruses</taxon>
    </lineage>
</organism>
<dbReference type="SUPFAM" id="SSF47413">
    <property type="entry name" value="lambda repressor-like DNA-binding domains"/>
    <property type="match status" value="1"/>
</dbReference>
<sequence length="108" mass="11897">MDLGCSQSTVKNWISGDNTPHPKMQKTIADYFGITVDALNGDELPILPPKGIKKAPTSIADSERSRQIAARISEIVYQLYPETQESCLQYFESLLALQNAAQGRDIQG</sequence>
<accession>A0A8S5SSZ0</accession>
<feature type="domain" description="HTH cro/C1-type" evidence="1">
    <location>
        <begin position="3"/>
        <end position="39"/>
    </location>
</feature>
<name>A0A8S5SSZ0_9VIRU</name>
<reference evidence="2" key="1">
    <citation type="journal article" date="2021" name="Proc. Natl. Acad. Sci. U.S.A.">
        <title>A Catalog of Tens of Thousands of Viruses from Human Metagenomes Reveals Hidden Associations with Chronic Diseases.</title>
        <authorList>
            <person name="Tisza M.J."/>
            <person name="Buck C.B."/>
        </authorList>
    </citation>
    <scope>NUCLEOTIDE SEQUENCE</scope>
    <source>
        <strain evidence="2">Ctcqm2</strain>
    </source>
</reference>
<dbReference type="InterPro" id="IPR001387">
    <property type="entry name" value="Cro/C1-type_HTH"/>
</dbReference>
<evidence type="ECO:0000259" key="1">
    <source>
        <dbReference type="PROSITE" id="PS50943"/>
    </source>
</evidence>
<proteinExistence type="predicted"/>
<evidence type="ECO:0000313" key="2">
    <source>
        <dbReference type="EMBL" id="DAF54121.1"/>
    </source>
</evidence>
<protein>
    <submittedName>
        <fullName evidence="2">Helix-turn-helix domain protein</fullName>
    </submittedName>
</protein>
<dbReference type="CDD" id="cd00093">
    <property type="entry name" value="HTH_XRE"/>
    <property type="match status" value="1"/>
</dbReference>
<dbReference type="InterPro" id="IPR010982">
    <property type="entry name" value="Lambda_DNA-bd_dom_sf"/>
</dbReference>
<dbReference type="Gene3D" id="1.10.260.40">
    <property type="entry name" value="lambda repressor-like DNA-binding domains"/>
    <property type="match status" value="1"/>
</dbReference>
<dbReference type="PROSITE" id="PS50943">
    <property type="entry name" value="HTH_CROC1"/>
    <property type="match status" value="1"/>
</dbReference>
<dbReference type="EMBL" id="BK032673">
    <property type="protein sequence ID" value="DAF54121.1"/>
    <property type="molecule type" value="Genomic_DNA"/>
</dbReference>
<dbReference type="GO" id="GO:0003677">
    <property type="term" value="F:DNA binding"/>
    <property type="evidence" value="ECO:0007669"/>
    <property type="project" value="InterPro"/>
</dbReference>